<reference evidence="2" key="2">
    <citation type="submission" date="2023-05" db="EMBL/GenBank/DDBJ databases">
        <authorList>
            <person name="Fouks B."/>
        </authorList>
    </citation>
    <scope>NUCLEOTIDE SEQUENCE</scope>
    <source>
        <strain evidence="2">Stay&amp;Tobe</strain>
        <tissue evidence="2">Testes</tissue>
    </source>
</reference>
<feature type="non-terminal residue" evidence="2">
    <location>
        <position position="53"/>
    </location>
</feature>
<feature type="non-terminal residue" evidence="2">
    <location>
        <position position="1"/>
    </location>
</feature>
<organism evidence="2 3">
    <name type="scientific">Diploptera punctata</name>
    <name type="common">Pacific beetle cockroach</name>
    <dbReference type="NCBI Taxonomy" id="6984"/>
    <lineage>
        <taxon>Eukaryota</taxon>
        <taxon>Metazoa</taxon>
        <taxon>Ecdysozoa</taxon>
        <taxon>Arthropoda</taxon>
        <taxon>Hexapoda</taxon>
        <taxon>Insecta</taxon>
        <taxon>Pterygota</taxon>
        <taxon>Neoptera</taxon>
        <taxon>Polyneoptera</taxon>
        <taxon>Dictyoptera</taxon>
        <taxon>Blattodea</taxon>
        <taxon>Blaberoidea</taxon>
        <taxon>Blaberidae</taxon>
        <taxon>Diplopterinae</taxon>
        <taxon>Diploptera</taxon>
    </lineage>
</organism>
<evidence type="ECO:0000313" key="3">
    <source>
        <dbReference type="Proteomes" id="UP001233999"/>
    </source>
</evidence>
<feature type="compositionally biased region" description="Basic and acidic residues" evidence="1">
    <location>
        <begin position="1"/>
        <end position="33"/>
    </location>
</feature>
<keyword evidence="3" id="KW-1185">Reference proteome</keyword>
<dbReference type="EMBL" id="JASPKZ010009397">
    <property type="protein sequence ID" value="KAJ9576782.1"/>
    <property type="molecule type" value="Genomic_DNA"/>
</dbReference>
<dbReference type="Proteomes" id="UP001233999">
    <property type="component" value="Unassembled WGS sequence"/>
</dbReference>
<accession>A0AAD7ZAT6</accession>
<gene>
    <name evidence="2" type="ORF">L9F63_025322</name>
</gene>
<evidence type="ECO:0000313" key="2">
    <source>
        <dbReference type="EMBL" id="KAJ9576782.1"/>
    </source>
</evidence>
<name>A0AAD7ZAT6_DIPPU</name>
<feature type="region of interest" description="Disordered" evidence="1">
    <location>
        <begin position="1"/>
        <end position="53"/>
    </location>
</feature>
<protein>
    <submittedName>
        <fullName evidence="2">Uncharacterized protein</fullName>
    </submittedName>
</protein>
<dbReference type="AlphaFoldDB" id="A0AAD7ZAT6"/>
<reference evidence="2" key="1">
    <citation type="journal article" date="2023" name="IScience">
        <title>Live-bearing cockroach genome reveals convergent evolutionary mechanisms linked to viviparity in insects and beyond.</title>
        <authorList>
            <person name="Fouks B."/>
            <person name="Harrison M.C."/>
            <person name="Mikhailova A.A."/>
            <person name="Marchal E."/>
            <person name="English S."/>
            <person name="Carruthers M."/>
            <person name="Jennings E.C."/>
            <person name="Chiamaka E.L."/>
            <person name="Frigard R.A."/>
            <person name="Pippel M."/>
            <person name="Attardo G.M."/>
            <person name="Benoit J.B."/>
            <person name="Bornberg-Bauer E."/>
            <person name="Tobe S.S."/>
        </authorList>
    </citation>
    <scope>NUCLEOTIDE SEQUENCE</scope>
    <source>
        <strain evidence="2">Stay&amp;Tobe</strain>
    </source>
</reference>
<comment type="caution">
    <text evidence="2">The sequence shown here is derived from an EMBL/GenBank/DDBJ whole genome shotgun (WGS) entry which is preliminary data.</text>
</comment>
<evidence type="ECO:0000256" key="1">
    <source>
        <dbReference type="SAM" id="MobiDB-lite"/>
    </source>
</evidence>
<sequence length="53" mass="6025">RSNSWREGDKDGGDVERGGPGRGQSWERGKGWDDTTVPGHNPHRRPWDEDIPE</sequence>
<proteinExistence type="predicted"/>